<dbReference type="FunFam" id="2.40.10.10:FF:000004">
    <property type="entry name" value="Tryptase gamma 1"/>
    <property type="match status" value="1"/>
</dbReference>
<accession>A0A6J2C2X0</accession>
<organism evidence="8 9">
    <name type="scientific">Zalophus californianus</name>
    <name type="common">California sealion</name>
    <dbReference type="NCBI Taxonomy" id="9704"/>
    <lineage>
        <taxon>Eukaryota</taxon>
        <taxon>Metazoa</taxon>
        <taxon>Chordata</taxon>
        <taxon>Craniata</taxon>
        <taxon>Vertebrata</taxon>
        <taxon>Euteleostomi</taxon>
        <taxon>Mammalia</taxon>
        <taxon>Eutheria</taxon>
        <taxon>Laurasiatheria</taxon>
        <taxon>Carnivora</taxon>
        <taxon>Caniformia</taxon>
        <taxon>Pinnipedia</taxon>
        <taxon>Otariidae</taxon>
        <taxon>Zalophus</taxon>
    </lineage>
</organism>
<dbReference type="PRINTS" id="PR00722">
    <property type="entry name" value="CHYMOTRYPSIN"/>
</dbReference>
<dbReference type="RefSeq" id="XP_027437741.1">
    <property type="nucleotide sequence ID" value="XM_027581940.2"/>
</dbReference>
<evidence type="ECO:0000259" key="7">
    <source>
        <dbReference type="PROSITE" id="PS50240"/>
    </source>
</evidence>
<name>A0A6J2C2X0_ZALCA</name>
<dbReference type="SUPFAM" id="SSF50494">
    <property type="entry name" value="Trypsin-like serine proteases"/>
    <property type="match status" value="1"/>
</dbReference>
<feature type="region of interest" description="Disordered" evidence="6">
    <location>
        <begin position="60"/>
        <end position="104"/>
    </location>
</feature>
<reference evidence="9" key="1">
    <citation type="submission" date="2025-08" db="UniProtKB">
        <authorList>
            <consortium name="RefSeq"/>
        </authorList>
    </citation>
    <scope>IDENTIFICATION</scope>
    <source>
        <tissue evidence="9">Blood</tissue>
    </source>
</reference>
<dbReference type="InterPro" id="IPR001314">
    <property type="entry name" value="Peptidase_S1A"/>
</dbReference>
<evidence type="ECO:0000313" key="9">
    <source>
        <dbReference type="RefSeq" id="XP_027437741.1"/>
    </source>
</evidence>
<keyword evidence="3" id="KW-0378">Hydrolase</keyword>
<evidence type="ECO:0000256" key="1">
    <source>
        <dbReference type="ARBA" id="ARBA00022670"/>
    </source>
</evidence>
<protein>
    <submittedName>
        <fullName evidence="9">Serine protease 42</fullName>
    </submittedName>
</protein>
<dbReference type="InterPro" id="IPR001254">
    <property type="entry name" value="Trypsin_dom"/>
</dbReference>
<keyword evidence="5" id="KW-0325">Glycoprotein</keyword>
<keyword evidence="8" id="KW-1185">Reference proteome</keyword>
<dbReference type="InterPro" id="IPR018114">
    <property type="entry name" value="TRYPSIN_HIS"/>
</dbReference>
<dbReference type="InterPro" id="IPR009003">
    <property type="entry name" value="Peptidase_S1_PA"/>
</dbReference>
<evidence type="ECO:0000256" key="6">
    <source>
        <dbReference type="SAM" id="MobiDB-lite"/>
    </source>
</evidence>
<dbReference type="OrthoDB" id="10002959at2759"/>
<evidence type="ECO:0000256" key="4">
    <source>
        <dbReference type="ARBA" id="ARBA00023157"/>
    </source>
</evidence>
<evidence type="ECO:0000313" key="8">
    <source>
        <dbReference type="Proteomes" id="UP000515165"/>
    </source>
</evidence>
<dbReference type="Pfam" id="PF00089">
    <property type="entry name" value="Trypsin"/>
    <property type="match status" value="1"/>
</dbReference>
<keyword evidence="1 9" id="KW-0645">Protease</keyword>
<gene>
    <name evidence="9" type="primary">LOC113916075</name>
</gene>
<keyword evidence="2" id="KW-0732">Signal</keyword>
<dbReference type="KEGG" id="zca:113916075"/>
<dbReference type="Gene3D" id="2.40.10.10">
    <property type="entry name" value="Trypsin-like serine proteases"/>
    <property type="match status" value="2"/>
</dbReference>
<dbReference type="PANTHER" id="PTHR24253:SF159">
    <property type="entry name" value="SERINE PROTEASE 42"/>
    <property type="match status" value="1"/>
</dbReference>
<dbReference type="InterPro" id="IPR043504">
    <property type="entry name" value="Peptidase_S1_PA_chymotrypsin"/>
</dbReference>
<dbReference type="PROSITE" id="PS00134">
    <property type="entry name" value="TRYPSIN_HIS"/>
    <property type="match status" value="1"/>
</dbReference>
<evidence type="ECO:0000256" key="3">
    <source>
        <dbReference type="ARBA" id="ARBA00022801"/>
    </source>
</evidence>
<dbReference type="GO" id="GO:0006508">
    <property type="term" value="P:proteolysis"/>
    <property type="evidence" value="ECO:0007669"/>
    <property type="project" value="UniProtKB-KW"/>
</dbReference>
<proteinExistence type="predicted"/>
<dbReference type="PROSITE" id="PS50240">
    <property type="entry name" value="TRYPSIN_DOM"/>
    <property type="match status" value="1"/>
</dbReference>
<dbReference type="CDD" id="cd00190">
    <property type="entry name" value="Tryp_SPc"/>
    <property type="match status" value="1"/>
</dbReference>
<evidence type="ECO:0000256" key="2">
    <source>
        <dbReference type="ARBA" id="ARBA00022729"/>
    </source>
</evidence>
<evidence type="ECO:0000256" key="5">
    <source>
        <dbReference type="ARBA" id="ARBA00023180"/>
    </source>
</evidence>
<dbReference type="GO" id="GO:0004252">
    <property type="term" value="F:serine-type endopeptidase activity"/>
    <property type="evidence" value="ECO:0007669"/>
    <property type="project" value="InterPro"/>
</dbReference>
<dbReference type="Proteomes" id="UP000515165">
    <property type="component" value="Chromosome 1"/>
</dbReference>
<dbReference type="PANTHER" id="PTHR24253">
    <property type="entry name" value="TRANSMEMBRANE PROTEASE SERINE"/>
    <property type="match status" value="1"/>
</dbReference>
<dbReference type="SMART" id="SM00020">
    <property type="entry name" value="Tryp_SPc"/>
    <property type="match status" value="1"/>
</dbReference>
<dbReference type="AlphaFoldDB" id="A0A6J2C2X0"/>
<feature type="domain" description="Peptidase S1" evidence="7">
    <location>
        <begin position="127"/>
        <end position="312"/>
    </location>
</feature>
<dbReference type="GeneID" id="113916075"/>
<feature type="region of interest" description="Disordered" evidence="6">
    <location>
        <begin position="322"/>
        <end position="357"/>
    </location>
</feature>
<sequence>MFRTQARRARSRRFRRAHACVDRSTCHRETRGAGGPMASPPGGSLSLLLWLLLLQPPLEAAQDGSAPRPPSPAPTSPSSSSGGGREGPGASLGRVEGPSATPGPQEAAVFSQLVELIPGCGQVVAKILGGKEAEEGKWPWQVSVRINEKHVCGGSLITQQWVLTAGHCILSQFHYSVKMGGRSVYKEITSVVIPVRNIIIHPELSVVGTIQKDLALLQLLHPVNFTVTIQPVCIPQKTFRVEAGTTCWVTGWGRKEEYGGDPITAVLHAVDQDIMHHERCHTMIQKAITTKKSVVLEGMLCGYKEAGKNSCQFCLASTEPVESPTGESGSEAGAPKVSQPDAPSHLPRPHPRPWLCPACPEGEGSSIPAREPADLPGGARCFLAILESLYQRRHLMSSEAALDLAVVSGCHLRLGRSGQLADCAERGRRHHHVPAEL</sequence>
<keyword evidence="4" id="KW-1015">Disulfide bond</keyword>